<dbReference type="AlphaFoldDB" id="A0A143PWY2"/>
<reference evidence="14 15" key="1">
    <citation type="journal article" date="2016" name="Genome Announc.">
        <title>First Complete Genome Sequence of a Subdivision 6 Acidobacterium Strain.</title>
        <authorList>
            <person name="Huang S."/>
            <person name="Vieira S."/>
            <person name="Bunk B."/>
            <person name="Riedel T."/>
            <person name="Sproer C."/>
            <person name="Overmann J."/>
        </authorList>
    </citation>
    <scope>NUCLEOTIDE SEQUENCE [LARGE SCALE GENOMIC DNA]</scope>
    <source>
        <strain evidence="15">DSM 100886 HEG_-6_39</strain>
    </source>
</reference>
<keyword evidence="10 12" id="KW-0482">Metalloprotease</keyword>
<dbReference type="Proteomes" id="UP000076079">
    <property type="component" value="Chromosome"/>
</dbReference>
<evidence type="ECO:0000256" key="10">
    <source>
        <dbReference type="ARBA" id="ARBA00023049"/>
    </source>
</evidence>
<dbReference type="EMBL" id="CP015136">
    <property type="protein sequence ID" value="AMY12580.1"/>
    <property type="molecule type" value="Genomic_DNA"/>
</dbReference>
<evidence type="ECO:0000256" key="11">
    <source>
        <dbReference type="ARBA" id="ARBA00023136"/>
    </source>
</evidence>
<dbReference type="GO" id="GO:0008270">
    <property type="term" value="F:zinc ion binding"/>
    <property type="evidence" value="ECO:0007669"/>
    <property type="project" value="UniProtKB-UniRule"/>
</dbReference>
<feature type="binding site" evidence="12">
    <location>
        <position position="129"/>
    </location>
    <ligand>
        <name>Zn(2+)</name>
        <dbReference type="ChEBI" id="CHEBI:29105"/>
        <note>catalytic</note>
    </ligand>
</feature>
<dbReference type="GO" id="GO:0005886">
    <property type="term" value="C:plasma membrane"/>
    <property type="evidence" value="ECO:0007669"/>
    <property type="project" value="UniProtKB-SubCell"/>
</dbReference>
<sequence length="280" mass="29774">MTSSLKTAALLGLLSAVFLYFGQLLGGQGGLMTAFLFAVVMNVGSYWFSDKIVLRMYRAQEVGPGHPLYQVTAELVQRAQLPMPKVYVIPDQSPNAFATGRNPEHAAVAATEGIIRLLSRDELAGVMAHELAHVKHRDILISSVAATIAAAIMMVARLAQFASFFGGHSRSDDGEGSNPLVLLVGIFVAPLAAALIQAAISRSREFGADAGGAAIAGSPMGLASALRKIEGYSQRIPMDANPATAHMFIIKPFSVRGLFSLFSTHPPTEQRINALMGRNL</sequence>
<keyword evidence="6 12" id="KW-0479">Metal-binding</keyword>
<dbReference type="KEGG" id="abac:LuPra_05857"/>
<feature type="transmembrane region" description="Helical" evidence="12">
    <location>
        <begin position="180"/>
        <end position="200"/>
    </location>
</feature>
<evidence type="ECO:0000256" key="5">
    <source>
        <dbReference type="ARBA" id="ARBA00022692"/>
    </source>
</evidence>
<feature type="transmembrane region" description="Helical" evidence="12">
    <location>
        <begin position="7"/>
        <end position="25"/>
    </location>
</feature>
<evidence type="ECO:0000256" key="3">
    <source>
        <dbReference type="ARBA" id="ARBA00022475"/>
    </source>
</evidence>
<evidence type="ECO:0000256" key="2">
    <source>
        <dbReference type="ARBA" id="ARBA00009779"/>
    </source>
</evidence>
<dbReference type="PANTHER" id="PTHR43221:SF1">
    <property type="entry name" value="PROTEASE HTPX"/>
    <property type="match status" value="1"/>
</dbReference>
<protein>
    <recommendedName>
        <fullName evidence="12">Protease HtpX homolog</fullName>
        <ecNumber evidence="12">3.4.24.-</ecNumber>
    </recommendedName>
</protein>
<dbReference type="GO" id="GO:0004222">
    <property type="term" value="F:metalloendopeptidase activity"/>
    <property type="evidence" value="ECO:0007669"/>
    <property type="project" value="UniProtKB-UniRule"/>
</dbReference>
<dbReference type="InterPro" id="IPR050083">
    <property type="entry name" value="HtpX_protease"/>
</dbReference>
<evidence type="ECO:0000256" key="7">
    <source>
        <dbReference type="ARBA" id="ARBA00022801"/>
    </source>
</evidence>
<organism evidence="14 15">
    <name type="scientific">Luteitalea pratensis</name>
    <dbReference type="NCBI Taxonomy" id="1855912"/>
    <lineage>
        <taxon>Bacteria</taxon>
        <taxon>Pseudomonadati</taxon>
        <taxon>Acidobacteriota</taxon>
        <taxon>Vicinamibacteria</taxon>
        <taxon>Vicinamibacterales</taxon>
        <taxon>Vicinamibacteraceae</taxon>
        <taxon>Luteitalea</taxon>
    </lineage>
</organism>
<proteinExistence type="inferred from homology"/>
<name>A0A143PWY2_LUTPR</name>
<evidence type="ECO:0000313" key="15">
    <source>
        <dbReference type="Proteomes" id="UP000076079"/>
    </source>
</evidence>
<gene>
    <name evidence="12 14" type="primary">htpX</name>
    <name evidence="14" type="ORF">LuPra_05857</name>
</gene>
<reference evidence="15" key="2">
    <citation type="submission" date="2016-04" db="EMBL/GenBank/DDBJ databases">
        <title>First Complete Genome Sequence of a Subdivision 6 Acidobacterium.</title>
        <authorList>
            <person name="Huang S."/>
            <person name="Vieira S."/>
            <person name="Bunk B."/>
            <person name="Riedel T."/>
            <person name="Sproeer C."/>
            <person name="Overmann J."/>
        </authorList>
    </citation>
    <scope>NUCLEOTIDE SEQUENCE [LARGE SCALE GENOMIC DNA]</scope>
    <source>
        <strain evidence="15">DSM 100886 HEG_-6_39</strain>
    </source>
</reference>
<comment type="similarity">
    <text evidence="2 12">Belongs to the peptidase M48B family.</text>
</comment>
<evidence type="ECO:0000256" key="8">
    <source>
        <dbReference type="ARBA" id="ARBA00022833"/>
    </source>
</evidence>
<feature type="binding site" evidence="12">
    <location>
        <position position="133"/>
    </location>
    <ligand>
        <name>Zn(2+)</name>
        <dbReference type="ChEBI" id="CHEBI:29105"/>
        <note>catalytic</note>
    </ligand>
</feature>
<evidence type="ECO:0000256" key="6">
    <source>
        <dbReference type="ARBA" id="ARBA00022723"/>
    </source>
</evidence>
<evidence type="ECO:0000256" key="9">
    <source>
        <dbReference type="ARBA" id="ARBA00022989"/>
    </source>
</evidence>
<dbReference type="STRING" id="1855912.LuPra_05857"/>
<evidence type="ECO:0000256" key="12">
    <source>
        <dbReference type="HAMAP-Rule" id="MF_00188"/>
    </source>
</evidence>
<dbReference type="GO" id="GO:0006508">
    <property type="term" value="P:proteolysis"/>
    <property type="evidence" value="ECO:0007669"/>
    <property type="project" value="UniProtKB-KW"/>
</dbReference>
<dbReference type="PATRIC" id="fig|1813736.3.peg.6159"/>
<evidence type="ECO:0000256" key="4">
    <source>
        <dbReference type="ARBA" id="ARBA00022670"/>
    </source>
</evidence>
<evidence type="ECO:0000313" key="14">
    <source>
        <dbReference type="EMBL" id="AMY12580.1"/>
    </source>
</evidence>
<dbReference type="Gene3D" id="3.30.2010.10">
    <property type="entry name" value="Metalloproteases ('zincins'), catalytic domain"/>
    <property type="match status" value="1"/>
</dbReference>
<dbReference type="InterPro" id="IPR022919">
    <property type="entry name" value="Pept_M48_protease_HtpX"/>
</dbReference>
<dbReference type="Pfam" id="PF01435">
    <property type="entry name" value="Peptidase_M48"/>
    <property type="match status" value="1"/>
</dbReference>
<feature type="transmembrane region" description="Helical" evidence="12">
    <location>
        <begin position="31"/>
        <end position="48"/>
    </location>
</feature>
<keyword evidence="4 12" id="KW-0645">Protease</keyword>
<comment type="cofactor">
    <cofactor evidence="12">
        <name>Zn(2+)</name>
        <dbReference type="ChEBI" id="CHEBI:29105"/>
    </cofactor>
    <text evidence="12">Binds 1 zinc ion per subunit.</text>
</comment>
<keyword evidence="11 12" id="KW-0472">Membrane</keyword>
<evidence type="ECO:0000256" key="1">
    <source>
        <dbReference type="ARBA" id="ARBA00004651"/>
    </source>
</evidence>
<feature type="active site" evidence="12">
    <location>
        <position position="130"/>
    </location>
</feature>
<keyword evidence="5 12" id="KW-0812">Transmembrane</keyword>
<feature type="binding site" evidence="12">
    <location>
        <position position="205"/>
    </location>
    <ligand>
        <name>Zn(2+)</name>
        <dbReference type="ChEBI" id="CHEBI:29105"/>
        <note>catalytic</note>
    </ligand>
</feature>
<keyword evidence="8 12" id="KW-0862">Zinc</keyword>
<dbReference type="PANTHER" id="PTHR43221">
    <property type="entry name" value="PROTEASE HTPX"/>
    <property type="match status" value="1"/>
</dbReference>
<feature type="domain" description="Peptidase M48" evidence="13">
    <location>
        <begin position="69"/>
        <end position="277"/>
    </location>
</feature>
<keyword evidence="15" id="KW-1185">Reference proteome</keyword>
<keyword evidence="3 12" id="KW-1003">Cell membrane</keyword>
<dbReference type="RefSeq" id="WP_110174024.1">
    <property type="nucleotide sequence ID" value="NZ_CP015136.1"/>
</dbReference>
<accession>A0A143PWY2</accession>
<feature type="transmembrane region" description="Helical" evidence="12">
    <location>
        <begin position="139"/>
        <end position="160"/>
    </location>
</feature>
<dbReference type="HAMAP" id="MF_00188">
    <property type="entry name" value="Pept_M48_protease_HtpX"/>
    <property type="match status" value="1"/>
</dbReference>
<comment type="subcellular location">
    <subcellularLocation>
        <location evidence="1 12">Cell membrane</location>
        <topology evidence="1 12">Multi-pass membrane protein</topology>
    </subcellularLocation>
</comment>
<dbReference type="OrthoDB" id="15218at2"/>
<dbReference type="NCBIfam" id="NF002826">
    <property type="entry name" value="PRK03001.1"/>
    <property type="match status" value="1"/>
</dbReference>
<evidence type="ECO:0000259" key="13">
    <source>
        <dbReference type="Pfam" id="PF01435"/>
    </source>
</evidence>
<keyword evidence="7 12" id="KW-0378">Hydrolase</keyword>
<dbReference type="InterPro" id="IPR001915">
    <property type="entry name" value="Peptidase_M48"/>
</dbReference>
<keyword evidence="9 12" id="KW-1133">Transmembrane helix</keyword>
<dbReference type="EC" id="3.4.24.-" evidence="12"/>